<proteinExistence type="inferred from homology"/>
<dbReference type="PANTHER" id="PTHR43161:SF9">
    <property type="entry name" value="SORBITOL DEHYDROGENASE"/>
    <property type="match status" value="1"/>
</dbReference>
<keyword evidence="3" id="KW-0479">Metal-binding</keyword>
<dbReference type="Gene3D" id="3.90.180.10">
    <property type="entry name" value="Medium-chain alcohol dehydrogenases, catalytic domain"/>
    <property type="match status" value="1"/>
</dbReference>
<evidence type="ECO:0000256" key="2">
    <source>
        <dbReference type="ARBA" id="ARBA00008072"/>
    </source>
</evidence>
<dbReference type="EMBL" id="MUJZ01062752">
    <property type="protein sequence ID" value="OTF71056.1"/>
    <property type="molecule type" value="Genomic_DNA"/>
</dbReference>
<sequence length="60" mass="6752">FQCSSNITSYPLAIRLIESGRINVKPLITHKYPIEKALDAFKLLQAGTEGVMKVLIQYDD</sequence>
<evidence type="ECO:0000313" key="7">
    <source>
        <dbReference type="Proteomes" id="UP000194236"/>
    </source>
</evidence>
<organism evidence="6 7">
    <name type="scientific">Euroglyphus maynei</name>
    <name type="common">Mayne's house dust mite</name>
    <dbReference type="NCBI Taxonomy" id="6958"/>
    <lineage>
        <taxon>Eukaryota</taxon>
        <taxon>Metazoa</taxon>
        <taxon>Ecdysozoa</taxon>
        <taxon>Arthropoda</taxon>
        <taxon>Chelicerata</taxon>
        <taxon>Arachnida</taxon>
        <taxon>Acari</taxon>
        <taxon>Acariformes</taxon>
        <taxon>Sarcoptiformes</taxon>
        <taxon>Astigmata</taxon>
        <taxon>Psoroptidia</taxon>
        <taxon>Analgoidea</taxon>
        <taxon>Pyroglyphidae</taxon>
        <taxon>Pyroglyphinae</taxon>
        <taxon>Euroglyphus</taxon>
    </lineage>
</organism>
<name>A0A1Y3AUB9_EURMA</name>
<keyword evidence="4" id="KW-0862">Zinc</keyword>
<evidence type="ECO:0008006" key="8">
    <source>
        <dbReference type="Google" id="ProtNLM"/>
    </source>
</evidence>
<comment type="caution">
    <text evidence="6">The sequence shown here is derived from an EMBL/GenBank/DDBJ whole genome shotgun (WGS) entry which is preliminary data.</text>
</comment>
<dbReference type="PANTHER" id="PTHR43161">
    <property type="entry name" value="SORBITOL DEHYDROGENASE"/>
    <property type="match status" value="1"/>
</dbReference>
<keyword evidence="7" id="KW-1185">Reference proteome</keyword>
<dbReference type="GO" id="GO:0006062">
    <property type="term" value="P:sorbitol catabolic process"/>
    <property type="evidence" value="ECO:0007669"/>
    <property type="project" value="TreeGrafter"/>
</dbReference>
<accession>A0A1Y3AUB9</accession>
<evidence type="ECO:0000256" key="5">
    <source>
        <dbReference type="ARBA" id="ARBA00023002"/>
    </source>
</evidence>
<dbReference type="GO" id="GO:0046872">
    <property type="term" value="F:metal ion binding"/>
    <property type="evidence" value="ECO:0007669"/>
    <property type="project" value="UniProtKB-KW"/>
</dbReference>
<keyword evidence="5" id="KW-0560">Oxidoreductase</keyword>
<comment type="similarity">
    <text evidence="2">Belongs to the zinc-containing alcohol dehydrogenase family.</text>
</comment>
<evidence type="ECO:0000313" key="6">
    <source>
        <dbReference type="EMBL" id="OTF71056.1"/>
    </source>
</evidence>
<dbReference type="Proteomes" id="UP000194236">
    <property type="component" value="Unassembled WGS sequence"/>
</dbReference>
<dbReference type="AlphaFoldDB" id="A0A1Y3AUB9"/>
<protein>
    <recommendedName>
        <fullName evidence="8">Alcohol dehydrogenase-like C-terminal domain-containing protein</fullName>
    </recommendedName>
</protein>
<evidence type="ECO:0000256" key="3">
    <source>
        <dbReference type="ARBA" id="ARBA00022723"/>
    </source>
</evidence>
<gene>
    <name evidence="6" type="ORF">BLA29_015325</name>
</gene>
<evidence type="ECO:0000256" key="1">
    <source>
        <dbReference type="ARBA" id="ARBA00001947"/>
    </source>
</evidence>
<feature type="non-terminal residue" evidence="6">
    <location>
        <position position="1"/>
    </location>
</feature>
<evidence type="ECO:0000256" key="4">
    <source>
        <dbReference type="ARBA" id="ARBA00022833"/>
    </source>
</evidence>
<comment type="cofactor">
    <cofactor evidence="1">
        <name>Zn(2+)</name>
        <dbReference type="ChEBI" id="CHEBI:29105"/>
    </cofactor>
</comment>
<reference evidence="6 7" key="1">
    <citation type="submission" date="2017-03" db="EMBL/GenBank/DDBJ databases">
        <title>Genome Survey of Euroglyphus maynei.</title>
        <authorList>
            <person name="Arlian L.G."/>
            <person name="Morgan M.S."/>
            <person name="Rider S.D."/>
        </authorList>
    </citation>
    <scope>NUCLEOTIDE SEQUENCE [LARGE SCALE GENOMIC DNA]</scope>
    <source>
        <strain evidence="6">Arlian Lab</strain>
        <tissue evidence="6">Whole body</tissue>
    </source>
</reference>
<dbReference type="OrthoDB" id="1879366at2759"/>
<dbReference type="GO" id="GO:0003939">
    <property type="term" value="F:L-iditol 2-dehydrogenase (NAD+) activity"/>
    <property type="evidence" value="ECO:0007669"/>
    <property type="project" value="TreeGrafter"/>
</dbReference>